<feature type="region of interest" description="Disordered" evidence="1">
    <location>
        <begin position="80"/>
        <end position="102"/>
    </location>
</feature>
<proteinExistence type="predicted"/>
<comment type="caution">
    <text evidence="2">The sequence shown here is derived from an EMBL/GenBank/DDBJ whole genome shotgun (WGS) entry which is preliminary data.</text>
</comment>
<feature type="compositionally biased region" description="Polar residues" evidence="1">
    <location>
        <begin position="80"/>
        <end position="96"/>
    </location>
</feature>
<keyword evidence="3" id="KW-1185">Reference proteome</keyword>
<dbReference type="Proteomes" id="UP000886520">
    <property type="component" value="Chromosome 7"/>
</dbReference>
<dbReference type="AlphaFoldDB" id="A0A9D4ZLB7"/>
<organism evidence="2 3">
    <name type="scientific">Adiantum capillus-veneris</name>
    <name type="common">Maidenhair fern</name>
    <dbReference type="NCBI Taxonomy" id="13818"/>
    <lineage>
        <taxon>Eukaryota</taxon>
        <taxon>Viridiplantae</taxon>
        <taxon>Streptophyta</taxon>
        <taxon>Embryophyta</taxon>
        <taxon>Tracheophyta</taxon>
        <taxon>Polypodiopsida</taxon>
        <taxon>Polypodiidae</taxon>
        <taxon>Polypodiales</taxon>
        <taxon>Pteridineae</taxon>
        <taxon>Pteridaceae</taxon>
        <taxon>Vittarioideae</taxon>
        <taxon>Adiantum</taxon>
    </lineage>
</organism>
<gene>
    <name evidence="2" type="ORF">GOP47_0007831</name>
</gene>
<evidence type="ECO:0000256" key="1">
    <source>
        <dbReference type="SAM" id="MobiDB-lite"/>
    </source>
</evidence>
<protein>
    <submittedName>
        <fullName evidence="2">Uncharacterized protein</fullName>
    </submittedName>
</protein>
<evidence type="ECO:0000313" key="2">
    <source>
        <dbReference type="EMBL" id="KAI5078007.1"/>
    </source>
</evidence>
<reference evidence="2" key="1">
    <citation type="submission" date="2021-01" db="EMBL/GenBank/DDBJ databases">
        <title>Adiantum capillus-veneris genome.</title>
        <authorList>
            <person name="Fang Y."/>
            <person name="Liao Q."/>
        </authorList>
    </citation>
    <scope>NUCLEOTIDE SEQUENCE</scope>
    <source>
        <strain evidence="2">H3</strain>
        <tissue evidence="2">Leaf</tissue>
    </source>
</reference>
<sequence>MEKSASEKFNQTVCEYLSMIDDLQPSILQTRLWLILVEPMVGPIIWLHVHKFSTATGIPPDRKNNLQPVLLQQALSQYHASSPGFKTSPRSNQYINPQWGHH</sequence>
<accession>A0A9D4ZLB7</accession>
<evidence type="ECO:0000313" key="3">
    <source>
        <dbReference type="Proteomes" id="UP000886520"/>
    </source>
</evidence>
<dbReference type="EMBL" id="JABFUD020000007">
    <property type="protein sequence ID" value="KAI5078007.1"/>
    <property type="molecule type" value="Genomic_DNA"/>
</dbReference>
<name>A0A9D4ZLB7_ADICA</name>